<name>A0A5N5H8R9_9ROSA</name>
<feature type="region of interest" description="Disordered" evidence="1">
    <location>
        <begin position="65"/>
        <end position="86"/>
    </location>
</feature>
<reference evidence="2 3" key="3">
    <citation type="submission" date="2019-11" db="EMBL/GenBank/DDBJ databases">
        <title>A de novo genome assembly of a pear dwarfing rootstock.</title>
        <authorList>
            <person name="Wang F."/>
            <person name="Wang J."/>
            <person name="Li S."/>
            <person name="Zhang Y."/>
            <person name="Fang M."/>
            <person name="Ma L."/>
            <person name="Zhao Y."/>
            <person name="Jiang S."/>
        </authorList>
    </citation>
    <scope>NUCLEOTIDE SEQUENCE [LARGE SCALE GENOMIC DNA]</scope>
    <source>
        <strain evidence="2">S2</strain>
        <tissue evidence="2">Leaf</tissue>
    </source>
</reference>
<evidence type="ECO:0000313" key="2">
    <source>
        <dbReference type="EMBL" id="KAB2621810.1"/>
    </source>
</evidence>
<dbReference type="Proteomes" id="UP000327157">
    <property type="component" value="Chromosome 4"/>
</dbReference>
<organism evidence="2 3">
    <name type="scientific">Pyrus ussuriensis x Pyrus communis</name>
    <dbReference type="NCBI Taxonomy" id="2448454"/>
    <lineage>
        <taxon>Eukaryota</taxon>
        <taxon>Viridiplantae</taxon>
        <taxon>Streptophyta</taxon>
        <taxon>Embryophyta</taxon>
        <taxon>Tracheophyta</taxon>
        <taxon>Spermatophyta</taxon>
        <taxon>Magnoliopsida</taxon>
        <taxon>eudicotyledons</taxon>
        <taxon>Gunneridae</taxon>
        <taxon>Pentapetalae</taxon>
        <taxon>rosids</taxon>
        <taxon>fabids</taxon>
        <taxon>Rosales</taxon>
        <taxon>Rosaceae</taxon>
        <taxon>Amygdaloideae</taxon>
        <taxon>Maleae</taxon>
        <taxon>Pyrus</taxon>
    </lineage>
</organism>
<evidence type="ECO:0000313" key="3">
    <source>
        <dbReference type="Proteomes" id="UP000327157"/>
    </source>
</evidence>
<reference evidence="3" key="2">
    <citation type="submission" date="2019-10" db="EMBL/GenBank/DDBJ databases">
        <title>A de novo genome assembly of a pear dwarfing rootstock.</title>
        <authorList>
            <person name="Wang F."/>
            <person name="Wang J."/>
            <person name="Li S."/>
            <person name="Zhang Y."/>
            <person name="Fang M."/>
            <person name="Ma L."/>
            <person name="Zhao Y."/>
            <person name="Jiang S."/>
        </authorList>
    </citation>
    <scope>NUCLEOTIDE SEQUENCE [LARGE SCALE GENOMIC DNA]</scope>
</reference>
<comment type="caution">
    <text evidence="2">The sequence shown here is derived from an EMBL/GenBank/DDBJ whole genome shotgun (WGS) entry which is preliminary data.</text>
</comment>
<evidence type="ECO:0000256" key="1">
    <source>
        <dbReference type="SAM" id="MobiDB-lite"/>
    </source>
</evidence>
<gene>
    <name evidence="2" type="ORF">D8674_023992</name>
</gene>
<dbReference type="AlphaFoldDB" id="A0A5N5H8R9"/>
<keyword evidence="3" id="KW-1185">Reference proteome</keyword>
<sequence>MVEAKKAMKEVEAKNQVKLWKLGDDESSLLDHFERLSIELQLNQAMLRRSLSEPAYIQSEFPLLITQGPSEPPPPPPSPPHLVAKKRRGLGFNKLLRKMIKPIMSRMSGKKKDIPIPDAKDPRFWKTFSRSVRI</sequence>
<accession>A0A5N5H8R9</accession>
<reference evidence="2 3" key="1">
    <citation type="submission" date="2019-09" db="EMBL/GenBank/DDBJ databases">
        <authorList>
            <person name="Ou C."/>
        </authorList>
    </citation>
    <scope>NUCLEOTIDE SEQUENCE [LARGE SCALE GENOMIC DNA]</scope>
    <source>
        <strain evidence="2">S2</strain>
        <tissue evidence="2">Leaf</tissue>
    </source>
</reference>
<dbReference type="PANTHER" id="PTHR48196:SF1">
    <property type="entry name" value="DUF630 DOMAIN-CONTAINING PROTEIN"/>
    <property type="match status" value="1"/>
</dbReference>
<feature type="compositionally biased region" description="Pro residues" evidence="1">
    <location>
        <begin position="70"/>
        <end position="80"/>
    </location>
</feature>
<dbReference type="OrthoDB" id="1707312at2759"/>
<dbReference type="EMBL" id="SMOL01000231">
    <property type="protein sequence ID" value="KAB2621810.1"/>
    <property type="molecule type" value="Genomic_DNA"/>
</dbReference>
<proteinExistence type="predicted"/>
<protein>
    <submittedName>
        <fullName evidence="2">Uncharacterized protein</fullName>
    </submittedName>
</protein>
<dbReference type="PANTHER" id="PTHR48196">
    <property type="entry name" value="DUF630 DOMAIN-CONTAINING PROTEIN"/>
    <property type="match status" value="1"/>
</dbReference>